<evidence type="ECO:0000256" key="5">
    <source>
        <dbReference type="ARBA" id="ARBA00022692"/>
    </source>
</evidence>
<evidence type="ECO:0000256" key="8">
    <source>
        <dbReference type="SAM" id="Phobius"/>
    </source>
</evidence>
<feature type="transmembrane region" description="Helical" evidence="8">
    <location>
        <begin position="748"/>
        <end position="768"/>
    </location>
</feature>
<dbReference type="EC" id="2.4.-.-" evidence="10"/>
<dbReference type="RefSeq" id="WP_330481985.1">
    <property type="nucleotide sequence ID" value="NZ_JAZBJZ010000005.1"/>
</dbReference>
<feature type="transmembrane region" description="Helical" evidence="8">
    <location>
        <begin position="965"/>
        <end position="984"/>
    </location>
</feature>
<dbReference type="InterPro" id="IPR038731">
    <property type="entry name" value="RgtA/B/C-like"/>
</dbReference>
<feature type="transmembrane region" description="Helical" evidence="8">
    <location>
        <begin position="416"/>
        <end position="438"/>
    </location>
</feature>
<feature type="transmembrane region" description="Helical" evidence="8">
    <location>
        <begin position="622"/>
        <end position="638"/>
    </location>
</feature>
<keyword evidence="6 8" id="KW-1133">Transmembrane helix</keyword>
<evidence type="ECO:0000313" key="11">
    <source>
        <dbReference type="Proteomes" id="UP001333818"/>
    </source>
</evidence>
<feature type="transmembrane region" description="Helical" evidence="8">
    <location>
        <begin position="866"/>
        <end position="893"/>
    </location>
</feature>
<evidence type="ECO:0000259" key="9">
    <source>
        <dbReference type="Pfam" id="PF13231"/>
    </source>
</evidence>
<comment type="caution">
    <text evidence="10">The sequence shown here is derived from an EMBL/GenBank/DDBJ whole genome shotgun (WGS) entry which is preliminary data.</text>
</comment>
<feature type="transmembrane region" description="Helical" evidence="8">
    <location>
        <begin position="7"/>
        <end position="28"/>
    </location>
</feature>
<evidence type="ECO:0000256" key="6">
    <source>
        <dbReference type="ARBA" id="ARBA00022989"/>
    </source>
</evidence>
<evidence type="ECO:0000256" key="3">
    <source>
        <dbReference type="ARBA" id="ARBA00022676"/>
    </source>
</evidence>
<accession>A0AAW9PYD7</accession>
<feature type="transmembrane region" description="Helical" evidence="8">
    <location>
        <begin position="490"/>
        <end position="509"/>
    </location>
</feature>
<dbReference type="AlphaFoldDB" id="A0AAW9PYD7"/>
<feature type="transmembrane region" description="Helical" evidence="8">
    <location>
        <begin position="571"/>
        <end position="593"/>
    </location>
</feature>
<feature type="transmembrane region" description="Helical" evidence="8">
    <location>
        <begin position="780"/>
        <end position="807"/>
    </location>
</feature>
<name>A0AAW9PYD7_9CYAN</name>
<dbReference type="PANTHER" id="PTHR33908">
    <property type="entry name" value="MANNOSYLTRANSFERASE YKCB-RELATED"/>
    <property type="match status" value="1"/>
</dbReference>
<gene>
    <name evidence="10" type="ORF">V2H45_02245</name>
</gene>
<evidence type="ECO:0000256" key="1">
    <source>
        <dbReference type="ARBA" id="ARBA00004651"/>
    </source>
</evidence>
<feature type="transmembrane region" description="Helical" evidence="8">
    <location>
        <begin position="900"/>
        <end position="919"/>
    </location>
</feature>
<dbReference type="Pfam" id="PF13231">
    <property type="entry name" value="PMT_2"/>
    <property type="match status" value="1"/>
</dbReference>
<keyword evidence="7 8" id="KW-0472">Membrane</keyword>
<comment type="subcellular location">
    <subcellularLocation>
        <location evidence="1">Cell membrane</location>
        <topology evidence="1">Multi-pass membrane protein</topology>
    </subcellularLocation>
</comment>
<evidence type="ECO:0000256" key="2">
    <source>
        <dbReference type="ARBA" id="ARBA00022475"/>
    </source>
</evidence>
<dbReference type="SUPFAM" id="SSF49785">
    <property type="entry name" value="Galactose-binding domain-like"/>
    <property type="match status" value="1"/>
</dbReference>
<proteinExistence type="predicted"/>
<feature type="transmembrane region" description="Helical" evidence="8">
    <location>
        <begin position="925"/>
        <end position="944"/>
    </location>
</feature>
<reference evidence="10" key="1">
    <citation type="submission" date="2024-01" db="EMBL/GenBank/DDBJ databases">
        <title>Bank of Algae and Cyanobacteria of the Azores (BACA) strain genomes.</title>
        <authorList>
            <person name="Luz R."/>
            <person name="Cordeiro R."/>
            <person name="Fonseca A."/>
            <person name="Goncalves V."/>
        </authorList>
    </citation>
    <scope>NUCLEOTIDE SEQUENCE</scope>
    <source>
        <strain evidence="10">BACA0141</strain>
    </source>
</reference>
<evidence type="ECO:0000256" key="7">
    <source>
        <dbReference type="ARBA" id="ARBA00023136"/>
    </source>
</evidence>
<dbReference type="InterPro" id="IPR050297">
    <property type="entry name" value="LipidA_mod_glycosyltrf_83"/>
</dbReference>
<dbReference type="GO" id="GO:0005886">
    <property type="term" value="C:plasma membrane"/>
    <property type="evidence" value="ECO:0007669"/>
    <property type="project" value="UniProtKB-SubCell"/>
</dbReference>
<dbReference type="Proteomes" id="UP001333818">
    <property type="component" value="Unassembled WGS sequence"/>
</dbReference>
<evidence type="ECO:0000256" key="4">
    <source>
        <dbReference type="ARBA" id="ARBA00022679"/>
    </source>
</evidence>
<evidence type="ECO:0000313" key="10">
    <source>
        <dbReference type="EMBL" id="MEE3715561.1"/>
    </source>
</evidence>
<dbReference type="GO" id="GO:0016763">
    <property type="term" value="F:pentosyltransferase activity"/>
    <property type="evidence" value="ECO:0007669"/>
    <property type="project" value="TreeGrafter"/>
</dbReference>
<feature type="transmembrane region" description="Helical" evidence="8">
    <location>
        <begin position="700"/>
        <end position="716"/>
    </location>
</feature>
<dbReference type="EMBL" id="JAZBJZ010000005">
    <property type="protein sequence ID" value="MEE3715561.1"/>
    <property type="molecule type" value="Genomic_DNA"/>
</dbReference>
<feature type="transmembrane region" description="Helical" evidence="8">
    <location>
        <begin position="450"/>
        <end position="470"/>
    </location>
</feature>
<organism evidence="10 11">
    <name type="scientific">Tumidithrix elongata BACA0141</name>
    <dbReference type="NCBI Taxonomy" id="2716417"/>
    <lineage>
        <taxon>Bacteria</taxon>
        <taxon>Bacillati</taxon>
        <taxon>Cyanobacteriota</taxon>
        <taxon>Cyanophyceae</taxon>
        <taxon>Pseudanabaenales</taxon>
        <taxon>Pseudanabaenaceae</taxon>
        <taxon>Tumidithrix</taxon>
        <taxon>Tumidithrix elongata</taxon>
    </lineage>
</organism>
<dbReference type="InterPro" id="IPR008979">
    <property type="entry name" value="Galactose-bd-like_sf"/>
</dbReference>
<feature type="transmembrane region" description="Helical" evidence="8">
    <location>
        <begin position="819"/>
        <end position="838"/>
    </location>
</feature>
<keyword evidence="3 10" id="KW-0328">Glycosyltransferase</keyword>
<feature type="domain" description="Glycosyltransferase RgtA/B/C/D-like" evidence="9">
    <location>
        <begin position="675"/>
        <end position="827"/>
    </location>
</feature>
<feature type="transmembrane region" description="Helical" evidence="8">
    <location>
        <begin position="545"/>
        <end position="565"/>
    </location>
</feature>
<keyword evidence="4 10" id="KW-0808">Transferase</keyword>
<feature type="transmembrane region" description="Helical" evidence="8">
    <location>
        <begin position="722"/>
        <end position="741"/>
    </location>
</feature>
<protein>
    <submittedName>
        <fullName evidence="10">Glycosyltransferase family 39 protein</fullName>
        <ecNumber evidence="10">2.4.-.-</ecNumber>
    </submittedName>
</protein>
<sequence length="1133" mass="128594">MNRLNRLLPIGMIVILGFLLGNLFFSGFDKPPSVLQKINWKPETQWMAASKPSYQIYARHTFYLPSSIQASWLRISADNDFTLYVNGKKVVRESSIFDNSLGFKNGLEDDSQAFNDSNYYKVKINRYSLMLANFSNWKVATYVDLNSYLVSGKNVLALEIQKGQKNPRFLLEGYVYTVPKLSPIVLTTGVTHWKVSTLLENRQDLRWFDPDFQDQSWSEAKTEGSVKADVFSRLSKNLYDLPLQGSQISGNVISNLGETWLRGVWHVSRSQQRSFIRFASNNEYDLLLNGHFVNHLNANSNQLNMYEVTHLLHSGNNYLAVHLSRSLTSTNKEKKDSPETVQFFLDGWTETSQGEILEVFSSNGNWQSLSEPILGWAEGRGESLVVNVVGEPNRNLKRIFGGNAYLLDFPNYLLHAFLWSGIGIAFSIIAAFGLGICLCGNKKHSKWDSLASGAVLLSPGTFFLIGLGLLKHRYAESEVGLLFAQTYSTPLILLGFVSVVSVTLLCMTLQSSQKEHIECQDIDEDRYSIMSATPDAPVLSPPKSFLWKWSILFLLGMILFVSIGALLEGDALIICLIFSGFFGGLVTVAWRWANTTRLERKSLTPKAIYTSLSQSFPDWNQWLWLGLIIGVGFMFRLYNLGGLDVTWDEGISMDAARGILRTGEPIATSGVWYSRSPFYHYMLAIWLRIVGDVAFNARLLNVAWGSAMLILVYMFAKDLTGKIWIALFITAILAIDPFLLWYSRFIRFYQVVQVMTLLTFWFFIKGFIDKSGKKYQYGFFISATLMLLNQELNVTFIPCFLIGFLYFYRPFRLFKEWQIILGSFMLLGVYSFNAFVFVTKTLTPLVAQSSRTVSQIRLHLSDVSGFLSILFAGSSRMSVIYAMFFILSFAYFLKQRNGKLVFLYSSILINIVLLTILAFDITPRYLYSNYWLFVTVTIYGAICITESLGTKLDSVLRIIIPFKKLALFSTLILLLCNLEVSRVLESYKEEVNVQNDEVFAYIKNNLQLGDIVISNYPPAALTSSVKLDYNLSKITDTDFADLYLENGLVVNRGAGSIAITNLDQMPRILSNANRVWIHQEQFLEERLPASFVNYFQTLGKIVMQPFGSRLRLWQPQDGIPRSLPNEGKDVGSY</sequence>
<keyword evidence="5 8" id="KW-0812">Transmembrane</keyword>
<dbReference type="Gene3D" id="2.60.120.260">
    <property type="entry name" value="Galactose-binding domain-like"/>
    <property type="match status" value="2"/>
</dbReference>
<dbReference type="PANTHER" id="PTHR33908:SF11">
    <property type="entry name" value="MEMBRANE PROTEIN"/>
    <property type="match status" value="1"/>
</dbReference>
<keyword evidence="11" id="KW-1185">Reference proteome</keyword>
<dbReference type="GO" id="GO:0009103">
    <property type="term" value="P:lipopolysaccharide biosynthetic process"/>
    <property type="evidence" value="ECO:0007669"/>
    <property type="project" value="UniProtKB-ARBA"/>
</dbReference>
<keyword evidence="2" id="KW-1003">Cell membrane</keyword>